<dbReference type="InterPro" id="IPR013087">
    <property type="entry name" value="Znf_C2H2_type"/>
</dbReference>
<keyword evidence="4 7" id="KW-0863">Zinc-finger</keyword>
<dbReference type="Gene3D" id="3.30.160.60">
    <property type="entry name" value="Classic Zinc Finger"/>
    <property type="match status" value="3"/>
</dbReference>
<evidence type="ECO:0000256" key="7">
    <source>
        <dbReference type="PROSITE-ProRule" id="PRU00042"/>
    </source>
</evidence>
<dbReference type="SMART" id="SM00355">
    <property type="entry name" value="ZnF_C2H2"/>
    <property type="match status" value="9"/>
</dbReference>
<feature type="domain" description="C2H2-type" evidence="9">
    <location>
        <begin position="913"/>
        <end position="941"/>
    </location>
</feature>
<feature type="domain" description="C2H2-type" evidence="9">
    <location>
        <begin position="1397"/>
        <end position="1420"/>
    </location>
</feature>
<evidence type="ECO:0000313" key="10">
    <source>
        <dbReference type="EMBL" id="KYN06531.1"/>
    </source>
</evidence>
<evidence type="ECO:0000259" key="9">
    <source>
        <dbReference type="PROSITE" id="PS50157"/>
    </source>
</evidence>
<dbReference type="GO" id="GO:0005634">
    <property type="term" value="C:nucleus"/>
    <property type="evidence" value="ECO:0007669"/>
    <property type="project" value="UniProtKB-SubCell"/>
</dbReference>
<protein>
    <recommendedName>
        <fullName evidence="9">C2H2-type domain-containing protein</fullName>
    </recommendedName>
</protein>
<feature type="domain" description="C2H2-type" evidence="9">
    <location>
        <begin position="852"/>
        <end position="882"/>
    </location>
</feature>
<feature type="compositionally biased region" description="Basic and acidic residues" evidence="8">
    <location>
        <begin position="1523"/>
        <end position="1551"/>
    </location>
</feature>
<keyword evidence="6" id="KW-0539">Nucleus</keyword>
<comment type="subcellular location">
    <subcellularLocation>
        <location evidence="1">Nucleus</location>
    </subcellularLocation>
</comment>
<evidence type="ECO:0000256" key="5">
    <source>
        <dbReference type="ARBA" id="ARBA00022833"/>
    </source>
</evidence>
<dbReference type="EMBL" id="KQ977004">
    <property type="protein sequence ID" value="KYN06531.1"/>
    <property type="molecule type" value="Genomic_DNA"/>
</dbReference>
<keyword evidence="5" id="KW-0862">Zinc</keyword>
<evidence type="ECO:0000313" key="11">
    <source>
        <dbReference type="Proteomes" id="UP000078542"/>
    </source>
</evidence>
<dbReference type="STRING" id="456900.A0A195D100"/>
<evidence type="ECO:0000256" key="8">
    <source>
        <dbReference type="SAM" id="MobiDB-lite"/>
    </source>
</evidence>
<dbReference type="GO" id="GO:0008270">
    <property type="term" value="F:zinc ion binding"/>
    <property type="evidence" value="ECO:0007669"/>
    <property type="project" value="UniProtKB-KW"/>
</dbReference>
<dbReference type="InterPro" id="IPR036236">
    <property type="entry name" value="Znf_C2H2_sf"/>
</dbReference>
<sequence length="1558" mass="179159">MVHLVFSVFLHHGYGHLLIELKRDYVEDRFSTRSIRIGPKVHKNKNIGDKWGLQYHKAVQDVVFSQHCIPFMPTEPPASLSEEIVESGPLYVCRHCRDCFRFQSSFEDHNARHCWILGFWCRYCFDTVCIHPTKKGYTKCTACIQENSKKRAYLQTKSLNKYVRSGVIKVFYNQCQFINHMKMHRLSAVNMGDLMLIPLPLSMSNCDWSSEFEILCEALMEMAFLLRIHIIDWLKEHNLQDNWWKLINGKSSDANIKKIVNSYQGRQLFESYDKSTIDTFTNSNSFNTTYNINRNSPDIEFIDNDSMDKNINDYSADIISEKNIIENEDNPCTSADITFVDCGPTSHYFEPEIPMKRMRKQEVKSYRSANVIKMNNKITYKTFKDCNSDETNTIHENVIKKTTENNLSKFSNPSNITKTGVSTILDNSIKISIPFSATKNSIIKTNLNQSKQSLQTSKGNNKILNIQDPKNITIINQFPSHLISNQKIVLIGQDSCNVTSHSENELIVKKDSSNSVVDNNSSNTSTQKIFDSNVNKQDITEKIIINNGQKYVIRHIKSIIKDLKNSSNSSSVKNIAKVTKKLASKPNISKPIMLKSTNSNEIENGMQQTTLLPNNISLSPPLPSPSELSNKDSCVNKTIIMPKLQKMPPHLIPVSVMHSRYMSEIISLIKKENGDLYMDVKLVDRIAKESYLSVCDVITKYRREMFDEFHQIKSFELQKRLEHLQYVNDEMKHVLNFISLNVFQEKLRAVDTLKCILEECLRKSNQNVQREKRIDDVILNEWETKVDREHKCLSCNRHRKSESYIAGFSKLSENENNYCSCYKEVCHECQSYQGGISRFIAHQNFHKKKKPFTCPDCESKFKSPISLEVHTWTVCFHTLKKVTFGCKICEIDGFRDLESITRHFVIMHSNTRIGCEVCNRVFTSYNEYVQHYTKTHPPKTEQKPVRLVIYKLSNVILRCENYMPYLEKNPVIRKLVWFKCPFCQLITTDNKHVAMLLNTHLRNNHVEPLSKILSEKAFALIFGAKALVLKTERALLSGTMVVPKIVNTQTISSEIFERGSQNMEHIWPTNTNKVVNEGSQVMKNINDEENRQLLPKIVSVVSMNDLRSSKSEKAITKFLTETKTESNSPKSNNKEKTIKAKELDKDKKLIMNTSQIPEFEEKSSLIDTVRHIPNLPIVSNEQVLNSMFETTTDSRIKIVDIKTICKSNIEPLVSTEMCSTQKKEENASNMVPIPKPPPLTRIPQHLLKSIEVIKSKNKPTNDSINLSSKSLVADNSKVCTISLGSEKEEVIDYLCHLCNERINTSQFVMEAHFRKKHSDEYKVAIITPRLSRMSHDFINGGYKQFINNRKRKSDNTLPISKRKRRWTQRKHIEIKDTNPPVGLCVEQETAEDGEGNFICKKCGQQCSNMSNLREHIAANHRLKGRYLICLECGENFVVAPSLQMHLKAFHGIEDPINYMNQNPSYAPNLDSDLQTEEKTTVANQCYVCMAVFEDKAAVDKHLRVHGMAFLNRKRIEARNALEKKTTVGENKQNIKDSKETAKQDKPVETILEKISVSN</sequence>
<proteinExistence type="predicted"/>
<gene>
    <name evidence="10" type="ORF">ALC62_02610</name>
</gene>
<evidence type="ECO:0000256" key="2">
    <source>
        <dbReference type="ARBA" id="ARBA00022723"/>
    </source>
</evidence>
<organism evidence="10 11">
    <name type="scientific">Cyphomyrmex costatus</name>
    <dbReference type="NCBI Taxonomy" id="456900"/>
    <lineage>
        <taxon>Eukaryota</taxon>
        <taxon>Metazoa</taxon>
        <taxon>Ecdysozoa</taxon>
        <taxon>Arthropoda</taxon>
        <taxon>Hexapoda</taxon>
        <taxon>Insecta</taxon>
        <taxon>Pterygota</taxon>
        <taxon>Neoptera</taxon>
        <taxon>Endopterygota</taxon>
        <taxon>Hymenoptera</taxon>
        <taxon>Apocrita</taxon>
        <taxon>Aculeata</taxon>
        <taxon>Formicoidea</taxon>
        <taxon>Formicidae</taxon>
        <taxon>Myrmicinae</taxon>
        <taxon>Cyphomyrmex</taxon>
    </lineage>
</organism>
<dbReference type="SUPFAM" id="SSF57667">
    <property type="entry name" value="beta-beta-alpha zinc fingers"/>
    <property type="match status" value="2"/>
</dbReference>
<keyword evidence="2" id="KW-0479">Metal-binding</keyword>
<evidence type="ECO:0000256" key="3">
    <source>
        <dbReference type="ARBA" id="ARBA00022737"/>
    </source>
</evidence>
<dbReference type="InterPro" id="IPR050888">
    <property type="entry name" value="ZnF_C2H2-type_TF"/>
</dbReference>
<keyword evidence="3" id="KW-0677">Repeat</keyword>
<evidence type="ECO:0000256" key="6">
    <source>
        <dbReference type="ARBA" id="ARBA00023242"/>
    </source>
</evidence>
<keyword evidence="11" id="KW-1185">Reference proteome</keyword>
<dbReference type="PROSITE" id="PS00028">
    <property type="entry name" value="ZINC_FINGER_C2H2_1"/>
    <property type="match status" value="5"/>
</dbReference>
<feature type="region of interest" description="Disordered" evidence="8">
    <location>
        <begin position="1523"/>
        <end position="1558"/>
    </location>
</feature>
<evidence type="ECO:0000256" key="1">
    <source>
        <dbReference type="ARBA" id="ARBA00004123"/>
    </source>
</evidence>
<name>A0A195D100_9HYME</name>
<evidence type="ECO:0000256" key="4">
    <source>
        <dbReference type="ARBA" id="ARBA00022771"/>
    </source>
</evidence>
<dbReference type="PROSITE" id="PS50157">
    <property type="entry name" value="ZINC_FINGER_C2H2_2"/>
    <property type="match status" value="4"/>
</dbReference>
<dbReference type="Proteomes" id="UP000078542">
    <property type="component" value="Unassembled WGS sequence"/>
</dbReference>
<accession>A0A195D100</accession>
<reference evidence="10 11" key="1">
    <citation type="submission" date="2016-03" db="EMBL/GenBank/DDBJ databases">
        <title>Cyphomyrmex costatus WGS genome.</title>
        <authorList>
            <person name="Nygaard S."/>
            <person name="Hu H."/>
            <person name="Boomsma J."/>
            <person name="Zhang G."/>
        </authorList>
    </citation>
    <scope>NUCLEOTIDE SEQUENCE [LARGE SCALE GENOMIC DNA]</scope>
    <source>
        <strain evidence="10">MS0001</strain>
        <tissue evidence="10">Whole body</tissue>
    </source>
</reference>
<feature type="domain" description="C2H2-type" evidence="9">
    <location>
        <begin position="1427"/>
        <end position="1455"/>
    </location>
</feature>
<dbReference type="PANTHER" id="PTHR24406">
    <property type="entry name" value="TRANSCRIPTIONAL REPRESSOR CTCFL-RELATED"/>
    <property type="match status" value="1"/>
</dbReference>